<dbReference type="GO" id="GO:0005886">
    <property type="term" value="C:plasma membrane"/>
    <property type="evidence" value="ECO:0007669"/>
    <property type="project" value="TreeGrafter"/>
</dbReference>
<sequence length="225" mass="22957">MTDDAFSIPLILLCVLAALPVGRVIGAMAAALPDRAWPLGEGWRARPRPLATLGAGAVAGMAALSAPWPLTPVACLFGWALLLAALVDARCRLLPDVVTLPLLPLGLAVTGWTAPDGDWSGPVIAHALAALLGYALFAGLAAAYRRLRGRDGLGLGDAKLLAVAGAWVGVEGLPSVVLLAAVSALAVTLARAALRGDRLSGGASIAFGPYLAVVLWLIWLVGSLR</sequence>
<comment type="similarity">
    <text evidence="1 2">Belongs to the peptidase A24 family.</text>
</comment>
<evidence type="ECO:0000313" key="6">
    <source>
        <dbReference type="Proteomes" id="UP000277007"/>
    </source>
</evidence>
<reference evidence="5 6" key="1">
    <citation type="submission" date="2018-12" db="EMBL/GenBank/DDBJ databases">
        <authorList>
            <person name="Yang Y."/>
        </authorList>
    </citation>
    <scope>NUCLEOTIDE SEQUENCE [LARGE SCALE GENOMIC DNA]</scope>
    <source>
        <strain evidence="5 6">L-25-5w-1</strain>
    </source>
</reference>
<proteinExistence type="inferred from homology"/>
<feature type="transmembrane region" description="Helical" evidence="3">
    <location>
        <begin position="124"/>
        <end position="144"/>
    </location>
</feature>
<dbReference type="OrthoDB" id="9789291at2"/>
<dbReference type="InterPro" id="IPR014032">
    <property type="entry name" value="Peptidase_A24A_bac"/>
</dbReference>
<evidence type="ECO:0000259" key="4">
    <source>
        <dbReference type="Pfam" id="PF01478"/>
    </source>
</evidence>
<keyword evidence="3" id="KW-1133">Transmembrane helix</keyword>
<evidence type="ECO:0000256" key="1">
    <source>
        <dbReference type="ARBA" id="ARBA00005801"/>
    </source>
</evidence>
<gene>
    <name evidence="5" type="ORF">EJ903_16720</name>
</gene>
<name>A0A3S0HW25_9PROT</name>
<dbReference type="Proteomes" id="UP000277007">
    <property type="component" value="Unassembled WGS sequence"/>
</dbReference>
<organism evidence="5 6">
    <name type="scientific">Azospirillum griseum</name>
    <dbReference type="NCBI Taxonomy" id="2496639"/>
    <lineage>
        <taxon>Bacteria</taxon>
        <taxon>Pseudomonadati</taxon>
        <taxon>Pseudomonadota</taxon>
        <taxon>Alphaproteobacteria</taxon>
        <taxon>Rhodospirillales</taxon>
        <taxon>Azospirillaceae</taxon>
        <taxon>Azospirillum</taxon>
    </lineage>
</organism>
<evidence type="ECO:0000313" key="5">
    <source>
        <dbReference type="EMBL" id="RTR18132.1"/>
    </source>
</evidence>
<dbReference type="Gene3D" id="1.20.120.1220">
    <property type="match status" value="1"/>
</dbReference>
<dbReference type="GO" id="GO:0006465">
    <property type="term" value="P:signal peptide processing"/>
    <property type="evidence" value="ECO:0007669"/>
    <property type="project" value="TreeGrafter"/>
</dbReference>
<feature type="transmembrane region" description="Helical" evidence="3">
    <location>
        <begin position="201"/>
        <end position="222"/>
    </location>
</feature>
<keyword evidence="3" id="KW-0472">Membrane</keyword>
<keyword evidence="3" id="KW-0812">Transmembrane</keyword>
<feature type="domain" description="Prepilin type IV endopeptidase peptidase" evidence="4">
    <location>
        <begin position="75"/>
        <end position="188"/>
    </location>
</feature>
<feature type="transmembrane region" description="Helical" evidence="3">
    <location>
        <begin position="53"/>
        <end position="86"/>
    </location>
</feature>
<keyword evidence="6" id="KW-1185">Reference proteome</keyword>
<dbReference type="GO" id="GO:0004190">
    <property type="term" value="F:aspartic-type endopeptidase activity"/>
    <property type="evidence" value="ECO:0007669"/>
    <property type="project" value="InterPro"/>
</dbReference>
<dbReference type="PRINTS" id="PR00864">
    <property type="entry name" value="PREPILNPTASE"/>
</dbReference>
<dbReference type="EMBL" id="RXMA01000016">
    <property type="protein sequence ID" value="RTR18132.1"/>
    <property type="molecule type" value="Genomic_DNA"/>
</dbReference>
<dbReference type="Pfam" id="PF01478">
    <property type="entry name" value="Peptidase_A24"/>
    <property type="match status" value="1"/>
</dbReference>
<feature type="transmembrane region" description="Helical" evidence="3">
    <location>
        <begin position="93"/>
        <end position="112"/>
    </location>
</feature>
<dbReference type="InterPro" id="IPR000045">
    <property type="entry name" value="Prepilin_IV_endopep_pep"/>
</dbReference>
<dbReference type="InterPro" id="IPR050882">
    <property type="entry name" value="Prepilin_peptidase/N-MTase"/>
</dbReference>
<dbReference type="RefSeq" id="WP_126617485.1">
    <property type="nucleotide sequence ID" value="NZ_JBHUCY010000054.1"/>
</dbReference>
<dbReference type="PANTHER" id="PTHR30487">
    <property type="entry name" value="TYPE 4 PREPILIN-LIKE PROTEINS LEADER PEPTIDE-PROCESSING ENZYME"/>
    <property type="match status" value="1"/>
</dbReference>
<dbReference type="AlphaFoldDB" id="A0A3S0HW25"/>
<dbReference type="PANTHER" id="PTHR30487:SF0">
    <property type="entry name" value="PREPILIN LEADER PEPTIDASE_N-METHYLTRANSFERASE-RELATED"/>
    <property type="match status" value="1"/>
</dbReference>
<protein>
    <submittedName>
        <fullName evidence="5">Prepilin peptidase</fullName>
    </submittedName>
</protein>
<accession>A0A3S0HW25</accession>
<feature type="transmembrane region" description="Helical" evidence="3">
    <location>
        <begin position="176"/>
        <end position="194"/>
    </location>
</feature>
<comment type="caution">
    <text evidence="5">The sequence shown here is derived from an EMBL/GenBank/DDBJ whole genome shotgun (WGS) entry which is preliminary data.</text>
</comment>
<evidence type="ECO:0000256" key="3">
    <source>
        <dbReference type="SAM" id="Phobius"/>
    </source>
</evidence>
<evidence type="ECO:0000256" key="2">
    <source>
        <dbReference type="RuleBase" id="RU003793"/>
    </source>
</evidence>